<name>A0A319D6T7_9EURO</name>
<gene>
    <name evidence="2" type="ORF">BO71DRAFT_400207</name>
</gene>
<sequence>MSLFRNCRAVTVQFRGFASSSSLRVGPESPNYIEVPQSVQPDIPSKPRVKGTLPVPRELFPVRRKDKPTQAYLDAVAPLPSKEIQIDPKDPHAEYIQRKRELATMRRENLHQGLKELHTRKQRTDDIMMKRSLEKQQRRERVLQQPEREDERLTRPSVTQDMLPKHTPVLPNPGQEARFAQSQLNYKNQQALKEQQRQDMLHELYMNARNFITTEEQLAAEITRVFPDGDNNAWLNDTQPGDNVWNLGQPPTVQAIVNQGKRSDAGRWEVIQDRVKKLGEQLTGGKM</sequence>
<dbReference type="Pfam" id="PF26163">
    <property type="entry name" value="mS26"/>
    <property type="match status" value="1"/>
</dbReference>
<evidence type="ECO:0000313" key="3">
    <source>
        <dbReference type="Proteomes" id="UP000247810"/>
    </source>
</evidence>
<proteinExistence type="predicted"/>
<dbReference type="AlphaFoldDB" id="A0A319D6T7"/>
<dbReference type="Proteomes" id="UP000247810">
    <property type="component" value="Unassembled WGS sequence"/>
</dbReference>
<evidence type="ECO:0000313" key="2">
    <source>
        <dbReference type="EMBL" id="PYH92889.1"/>
    </source>
</evidence>
<dbReference type="VEuPathDB" id="FungiDB:BO71DRAFT_400207"/>
<protein>
    <submittedName>
        <fullName evidence="2">Uncharacterized protein</fullName>
    </submittedName>
</protein>
<dbReference type="OrthoDB" id="5223508at2759"/>
<feature type="region of interest" description="Disordered" evidence="1">
    <location>
        <begin position="127"/>
        <end position="156"/>
    </location>
</feature>
<dbReference type="STRING" id="1448320.A0A319D6T7"/>
<dbReference type="EMBL" id="KZ825905">
    <property type="protein sequence ID" value="PYH92889.1"/>
    <property type="molecule type" value="Genomic_DNA"/>
</dbReference>
<evidence type="ECO:0000256" key="1">
    <source>
        <dbReference type="SAM" id="MobiDB-lite"/>
    </source>
</evidence>
<accession>A0A319D6T7</accession>
<keyword evidence="3" id="KW-1185">Reference proteome</keyword>
<dbReference type="CDD" id="cd23703">
    <property type="entry name" value="mS26_PET12"/>
    <property type="match status" value="1"/>
</dbReference>
<feature type="compositionally biased region" description="Basic and acidic residues" evidence="1">
    <location>
        <begin position="127"/>
        <end position="154"/>
    </location>
</feature>
<reference evidence="2 3" key="1">
    <citation type="submission" date="2018-02" db="EMBL/GenBank/DDBJ databases">
        <title>The genomes of Aspergillus section Nigri reveals drivers in fungal speciation.</title>
        <authorList>
            <consortium name="DOE Joint Genome Institute"/>
            <person name="Vesth T.C."/>
            <person name="Nybo J."/>
            <person name="Theobald S."/>
            <person name="Brandl J."/>
            <person name="Frisvad J.C."/>
            <person name="Nielsen K.F."/>
            <person name="Lyhne E.K."/>
            <person name="Kogle M.E."/>
            <person name="Kuo A."/>
            <person name="Riley R."/>
            <person name="Clum A."/>
            <person name="Nolan M."/>
            <person name="Lipzen A."/>
            <person name="Salamov A."/>
            <person name="Henrissat B."/>
            <person name="Wiebenga A."/>
            <person name="De vries R.P."/>
            <person name="Grigoriev I.V."/>
            <person name="Mortensen U.H."/>
            <person name="Andersen M.R."/>
            <person name="Baker S.E."/>
        </authorList>
    </citation>
    <scope>NUCLEOTIDE SEQUENCE [LARGE SCALE GENOMIC DNA]</scope>
    <source>
        <strain evidence="2 3">CBS 707.79</strain>
    </source>
</reference>
<dbReference type="InterPro" id="IPR058940">
    <property type="entry name" value="mS26_fungi"/>
</dbReference>
<organism evidence="2 3">
    <name type="scientific">Aspergillus ellipticus CBS 707.79</name>
    <dbReference type="NCBI Taxonomy" id="1448320"/>
    <lineage>
        <taxon>Eukaryota</taxon>
        <taxon>Fungi</taxon>
        <taxon>Dikarya</taxon>
        <taxon>Ascomycota</taxon>
        <taxon>Pezizomycotina</taxon>
        <taxon>Eurotiomycetes</taxon>
        <taxon>Eurotiomycetidae</taxon>
        <taxon>Eurotiales</taxon>
        <taxon>Aspergillaceae</taxon>
        <taxon>Aspergillus</taxon>
        <taxon>Aspergillus subgen. Circumdati</taxon>
    </lineage>
</organism>